<dbReference type="Pfam" id="PF21597">
    <property type="entry name" value="TetR_C_43"/>
    <property type="match status" value="1"/>
</dbReference>
<evidence type="ECO:0000256" key="2">
    <source>
        <dbReference type="ARBA" id="ARBA00023125"/>
    </source>
</evidence>
<dbReference type="PRINTS" id="PR00455">
    <property type="entry name" value="HTHTETR"/>
</dbReference>
<dbReference type="PANTHER" id="PTHR30055:SF234">
    <property type="entry name" value="HTH-TYPE TRANSCRIPTIONAL REGULATOR BETI"/>
    <property type="match status" value="1"/>
</dbReference>
<evidence type="ECO:0000256" key="1">
    <source>
        <dbReference type="ARBA" id="ARBA00023015"/>
    </source>
</evidence>
<keyword evidence="3" id="KW-0804">Transcription</keyword>
<dbReference type="InterPro" id="IPR049445">
    <property type="entry name" value="TetR_SbtR-like_C"/>
</dbReference>
<reference evidence="6 7" key="1">
    <citation type="submission" date="2021-03" db="EMBL/GenBank/DDBJ databases">
        <title>Genomic Encyclopedia of Type Strains, Phase IV (KMG-IV): sequencing the most valuable type-strain genomes for metagenomic binning, comparative biology and taxonomic classification.</title>
        <authorList>
            <person name="Goeker M."/>
        </authorList>
    </citation>
    <scope>NUCLEOTIDE SEQUENCE [LARGE SCALE GENOMIC DNA]</scope>
    <source>
        <strain evidence="6 7">DSM 21600</strain>
    </source>
</reference>
<feature type="DNA-binding region" description="H-T-H motif" evidence="4">
    <location>
        <begin position="35"/>
        <end position="54"/>
    </location>
</feature>
<dbReference type="InterPro" id="IPR001647">
    <property type="entry name" value="HTH_TetR"/>
</dbReference>
<proteinExistence type="predicted"/>
<organism evidence="6 7">
    <name type="scientific">Rhizobium halophytocola</name>
    <dbReference type="NCBI Taxonomy" id="735519"/>
    <lineage>
        <taxon>Bacteria</taxon>
        <taxon>Pseudomonadati</taxon>
        <taxon>Pseudomonadota</taxon>
        <taxon>Alphaproteobacteria</taxon>
        <taxon>Hyphomicrobiales</taxon>
        <taxon>Rhizobiaceae</taxon>
        <taxon>Rhizobium/Agrobacterium group</taxon>
        <taxon>Rhizobium</taxon>
    </lineage>
</organism>
<keyword evidence="2 4" id="KW-0238">DNA-binding</keyword>
<dbReference type="PROSITE" id="PS50977">
    <property type="entry name" value="HTH_TETR_2"/>
    <property type="match status" value="1"/>
</dbReference>
<sequence>MESVRRKPRSDALRNRDRLIEAARKILGQGGPEASLEAVARDAGVGIGTLYRHFPTREALFIAVYRHEVEQLIEMMAALETERDVPAALRSWLHALVGLVETKRGLLGTLAVTTTDDSKATFVEMSGRLTDAVGKLLDRGIEEHALRPDVTADDLLTTLYAVCYTRQPGPGWKPQVIRLLDIFLDGMTTR</sequence>
<dbReference type="Gene3D" id="1.10.357.10">
    <property type="entry name" value="Tetracycline Repressor, domain 2"/>
    <property type="match status" value="1"/>
</dbReference>
<dbReference type="SUPFAM" id="SSF48498">
    <property type="entry name" value="Tetracyclin repressor-like, C-terminal domain"/>
    <property type="match status" value="1"/>
</dbReference>
<dbReference type="EMBL" id="JAGGJU010000008">
    <property type="protein sequence ID" value="MBP1851730.1"/>
    <property type="molecule type" value="Genomic_DNA"/>
</dbReference>
<accession>A0ABS4E1B2</accession>
<evidence type="ECO:0000259" key="5">
    <source>
        <dbReference type="PROSITE" id="PS50977"/>
    </source>
</evidence>
<feature type="domain" description="HTH tetR-type" evidence="5">
    <location>
        <begin position="13"/>
        <end position="72"/>
    </location>
</feature>
<dbReference type="PANTHER" id="PTHR30055">
    <property type="entry name" value="HTH-TYPE TRANSCRIPTIONAL REGULATOR RUTR"/>
    <property type="match status" value="1"/>
</dbReference>
<dbReference type="Pfam" id="PF00440">
    <property type="entry name" value="TetR_N"/>
    <property type="match status" value="1"/>
</dbReference>
<comment type="caution">
    <text evidence="6">The sequence shown here is derived from an EMBL/GenBank/DDBJ whole genome shotgun (WGS) entry which is preliminary data.</text>
</comment>
<dbReference type="InterPro" id="IPR050109">
    <property type="entry name" value="HTH-type_TetR-like_transc_reg"/>
</dbReference>
<name>A0ABS4E1B2_9HYPH</name>
<evidence type="ECO:0000313" key="7">
    <source>
        <dbReference type="Proteomes" id="UP000759443"/>
    </source>
</evidence>
<protein>
    <submittedName>
        <fullName evidence="6">AcrR family transcriptional regulator</fullName>
    </submittedName>
</protein>
<keyword evidence="1" id="KW-0805">Transcription regulation</keyword>
<evidence type="ECO:0000256" key="3">
    <source>
        <dbReference type="ARBA" id="ARBA00023163"/>
    </source>
</evidence>
<evidence type="ECO:0000256" key="4">
    <source>
        <dbReference type="PROSITE-ProRule" id="PRU00335"/>
    </source>
</evidence>
<dbReference type="Proteomes" id="UP000759443">
    <property type="component" value="Unassembled WGS sequence"/>
</dbReference>
<dbReference type="InterPro" id="IPR036271">
    <property type="entry name" value="Tet_transcr_reg_TetR-rel_C_sf"/>
</dbReference>
<gene>
    <name evidence="6" type="ORF">J2Z17_003178</name>
</gene>
<dbReference type="SUPFAM" id="SSF46689">
    <property type="entry name" value="Homeodomain-like"/>
    <property type="match status" value="1"/>
</dbReference>
<evidence type="ECO:0000313" key="6">
    <source>
        <dbReference type="EMBL" id="MBP1851730.1"/>
    </source>
</evidence>
<keyword evidence="7" id="KW-1185">Reference proteome</keyword>
<dbReference type="InterPro" id="IPR009057">
    <property type="entry name" value="Homeodomain-like_sf"/>
</dbReference>